<feature type="transmembrane region" description="Helical" evidence="7">
    <location>
        <begin position="328"/>
        <end position="358"/>
    </location>
</feature>
<evidence type="ECO:0000256" key="4">
    <source>
        <dbReference type="ARBA" id="ARBA00022989"/>
    </source>
</evidence>
<dbReference type="Proteomes" id="UP000184041">
    <property type="component" value="Unassembled WGS sequence"/>
</dbReference>
<keyword evidence="11" id="KW-1185">Reference proteome</keyword>
<proteinExistence type="inferred from homology"/>
<organism evidence="10 11">
    <name type="scientific">Fodinibius roseus</name>
    <dbReference type="NCBI Taxonomy" id="1194090"/>
    <lineage>
        <taxon>Bacteria</taxon>
        <taxon>Pseudomonadati</taxon>
        <taxon>Balneolota</taxon>
        <taxon>Balneolia</taxon>
        <taxon>Balneolales</taxon>
        <taxon>Balneolaceae</taxon>
        <taxon>Fodinibius</taxon>
    </lineage>
</organism>
<protein>
    <submittedName>
        <fullName evidence="10">Putative ABC transport system permease protein</fullName>
    </submittedName>
</protein>
<dbReference type="RefSeq" id="WP_073067139.1">
    <property type="nucleotide sequence ID" value="NZ_FQUS01000021.1"/>
</dbReference>
<reference evidence="10 11" key="1">
    <citation type="submission" date="2016-11" db="EMBL/GenBank/DDBJ databases">
        <authorList>
            <person name="Jaros S."/>
            <person name="Januszkiewicz K."/>
            <person name="Wedrychowicz H."/>
        </authorList>
    </citation>
    <scope>NUCLEOTIDE SEQUENCE [LARGE SCALE GENOMIC DNA]</scope>
    <source>
        <strain evidence="10 11">DSM 21986</strain>
    </source>
</reference>
<keyword evidence="5 7" id="KW-0472">Membrane</keyword>
<feature type="transmembrane region" description="Helical" evidence="7">
    <location>
        <begin position="378"/>
        <end position="397"/>
    </location>
</feature>
<keyword evidence="4 7" id="KW-1133">Transmembrane helix</keyword>
<feature type="domain" description="MacB-like periplasmic core" evidence="9">
    <location>
        <begin position="20"/>
        <end position="245"/>
    </location>
</feature>
<dbReference type="PANTHER" id="PTHR30572">
    <property type="entry name" value="MEMBRANE COMPONENT OF TRANSPORTER-RELATED"/>
    <property type="match status" value="1"/>
</dbReference>
<keyword evidence="3 7" id="KW-0812">Transmembrane</keyword>
<feature type="transmembrane region" description="Helical" evidence="7">
    <location>
        <begin position="282"/>
        <end position="307"/>
    </location>
</feature>
<dbReference type="AlphaFoldDB" id="A0A1M5HWU6"/>
<feature type="domain" description="ABC3 transporter permease C-terminal" evidence="8">
    <location>
        <begin position="286"/>
        <end position="407"/>
    </location>
</feature>
<dbReference type="InterPro" id="IPR003838">
    <property type="entry name" value="ABC3_permease_C"/>
</dbReference>
<name>A0A1M5HWU6_9BACT</name>
<evidence type="ECO:0000313" key="10">
    <source>
        <dbReference type="EMBL" id="SHG20397.1"/>
    </source>
</evidence>
<evidence type="ECO:0000256" key="2">
    <source>
        <dbReference type="ARBA" id="ARBA00022475"/>
    </source>
</evidence>
<evidence type="ECO:0000256" key="7">
    <source>
        <dbReference type="SAM" id="Phobius"/>
    </source>
</evidence>
<dbReference type="EMBL" id="FQUS01000021">
    <property type="protein sequence ID" value="SHG20397.1"/>
    <property type="molecule type" value="Genomic_DNA"/>
</dbReference>
<comment type="subcellular location">
    <subcellularLocation>
        <location evidence="1">Cell membrane</location>
        <topology evidence="1">Multi-pass membrane protein</topology>
    </subcellularLocation>
</comment>
<keyword evidence="2" id="KW-1003">Cell membrane</keyword>
<dbReference type="STRING" id="1194090.SAMN05443144_12148"/>
<evidence type="ECO:0000259" key="9">
    <source>
        <dbReference type="Pfam" id="PF12704"/>
    </source>
</evidence>
<accession>A0A1M5HWU6</accession>
<dbReference type="Pfam" id="PF02687">
    <property type="entry name" value="FtsX"/>
    <property type="match status" value="1"/>
</dbReference>
<dbReference type="OrthoDB" id="9770036at2"/>
<dbReference type="PANTHER" id="PTHR30572:SF4">
    <property type="entry name" value="ABC TRANSPORTER PERMEASE YTRF"/>
    <property type="match status" value="1"/>
</dbReference>
<feature type="transmembrane region" description="Helical" evidence="7">
    <location>
        <begin position="21"/>
        <end position="40"/>
    </location>
</feature>
<evidence type="ECO:0000256" key="6">
    <source>
        <dbReference type="ARBA" id="ARBA00038076"/>
    </source>
</evidence>
<dbReference type="GO" id="GO:0005886">
    <property type="term" value="C:plasma membrane"/>
    <property type="evidence" value="ECO:0007669"/>
    <property type="project" value="UniProtKB-SubCell"/>
</dbReference>
<dbReference type="GO" id="GO:0022857">
    <property type="term" value="F:transmembrane transporter activity"/>
    <property type="evidence" value="ECO:0007669"/>
    <property type="project" value="TreeGrafter"/>
</dbReference>
<evidence type="ECO:0000256" key="1">
    <source>
        <dbReference type="ARBA" id="ARBA00004651"/>
    </source>
</evidence>
<evidence type="ECO:0000313" key="11">
    <source>
        <dbReference type="Proteomes" id="UP000184041"/>
    </source>
</evidence>
<dbReference type="InterPro" id="IPR050250">
    <property type="entry name" value="Macrolide_Exporter_MacB"/>
</dbReference>
<dbReference type="InterPro" id="IPR025857">
    <property type="entry name" value="MacB_PCD"/>
</dbReference>
<evidence type="ECO:0000256" key="3">
    <source>
        <dbReference type="ARBA" id="ARBA00022692"/>
    </source>
</evidence>
<dbReference type="Pfam" id="PF12704">
    <property type="entry name" value="MacB_PCD"/>
    <property type="match status" value="1"/>
</dbReference>
<evidence type="ECO:0000256" key="5">
    <source>
        <dbReference type="ARBA" id="ARBA00023136"/>
    </source>
</evidence>
<comment type="similarity">
    <text evidence="6">Belongs to the ABC-4 integral membrane protein family.</text>
</comment>
<evidence type="ECO:0000259" key="8">
    <source>
        <dbReference type="Pfam" id="PF02687"/>
    </source>
</evidence>
<sequence length="414" mass="45313">MWNNLIREFFADLGNQKLRSFLTLIAIAWGTLSVILLLAFGRGLGTSMMEGMLGAGNQVIVIYGGQTSMNYEGLGIGRRISFTEEDVALLQRSVPGIAHSSPQYGRWGAQLQTGDATTNTYMEGVNPDFEIMRTMYPAAGGRFINEQDVDSKRRVLFLGDEIAGRLFGEENPVGKQVKLDNMPFTVIGVMKPKMQTAMNNGPDADRAVIPYSTFRNIYGDRTVNSILIRPSDPSLQERIKHDITAILSAKYAFHPEDEQAIPIWDFIEMEAMNRKVAAGLEVFLFTVGLFTLIIAGVGVANIMFVVVKERTREIGIKLAVGARKIHIIVQFVFESLLISFMGGFIGLAISSAIVYGVLALDMTEGPGAFLGKPEISELSVIVTIGMLALIGLTAGVFPAMKAARVDPVESLRYE</sequence>
<gene>
    <name evidence="10" type="ORF">SAMN05443144_12148</name>
</gene>